<dbReference type="EMBL" id="ABEU02000001">
    <property type="protein sequence ID" value="PNR62786.1"/>
    <property type="molecule type" value="Genomic_DNA"/>
</dbReference>
<gene>
    <name evidence="12" type="primary">LOC112281652</name>
    <name evidence="11" type="ORF">PHYPA_001210</name>
</gene>
<evidence type="ECO:0000256" key="7">
    <source>
        <dbReference type="ARBA" id="ARBA00023098"/>
    </source>
</evidence>
<dbReference type="EnsemblPlants" id="Pp3c1_26540V3.1">
    <property type="protein sequence ID" value="Pp3c1_26540V3.1"/>
    <property type="gene ID" value="Pp3c1_26540"/>
</dbReference>
<dbReference type="PANTHER" id="PTHR21290">
    <property type="entry name" value="SPHINGOMYELIN SYNTHETASE"/>
    <property type="match status" value="1"/>
</dbReference>
<evidence type="ECO:0000256" key="6">
    <source>
        <dbReference type="ARBA" id="ARBA00022989"/>
    </source>
</evidence>
<reference evidence="11 13" key="2">
    <citation type="journal article" date="2018" name="Plant J.">
        <title>The Physcomitrella patens chromosome-scale assembly reveals moss genome structure and evolution.</title>
        <authorList>
            <person name="Lang D."/>
            <person name="Ullrich K.K."/>
            <person name="Murat F."/>
            <person name="Fuchs J."/>
            <person name="Jenkins J."/>
            <person name="Haas F.B."/>
            <person name="Piednoel M."/>
            <person name="Gundlach H."/>
            <person name="Van Bel M."/>
            <person name="Meyberg R."/>
            <person name="Vives C."/>
            <person name="Morata J."/>
            <person name="Symeonidi A."/>
            <person name="Hiss M."/>
            <person name="Muchero W."/>
            <person name="Kamisugi Y."/>
            <person name="Saleh O."/>
            <person name="Blanc G."/>
            <person name="Decker E.L."/>
            <person name="van Gessel N."/>
            <person name="Grimwood J."/>
            <person name="Hayes R.D."/>
            <person name="Graham S.W."/>
            <person name="Gunter L.E."/>
            <person name="McDaniel S.F."/>
            <person name="Hoernstein S.N.W."/>
            <person name="Larsson A."/>
            <person name="Li F.W."/>
            <person name="Perroud P.F."/>
            <person name="Phillips J."/>
            <person name="Ranjan P."/>
            <person name="Rokshar D.S."/>
            <person name="Rothfels C.J."/>
            <person name="Schneider L."/>
            <person name="Shu S."/>
            <person name="Stevenson D.W."/>
            <person name="Thummler F."/>
            <person name="Tillich M."/>
            <person name="Villarreal Aguilar J.C."/>
            <person name="Widiez T."/>
            <person name="Wong G.K."/>
            <person name="Wymore A."/>
            <person name="Zhang Y."/>
            <person name="Zimmer A.D."/>
            <person name="Quatrano R.S."/>
            <person name="Mayer K.F.X."/>
            <person name="Goodstein D."/>
            <person name="Casacuberta J.M."/>
            <person name="Vandepoele K."/>
            <person name="Reski R."/>
            <person name="Cuming A.C."/>
            <person name="Tuskan G.A."/>
            <person name="Maumus F."/>
            <person name="Salse J."/>
            <person name="Schmutz J."/>
            <person name="Rensing S.A."/>
        </authorList>
    </citation>
    <scope>NUCLEOTIDE SEQUENCE [LARGE SCALE GENOMIC DNA]</scope>
    <source>
        <strain evidence="12 13">cv. Gransden 2004</strain>
    </source>
</reference>
<dbReference type="OrthoDB" id="422827at2759"/>
<keyword evidence="5" id="KW-0746">Sphingolipid metabolism</keyword>
<reference evidence="11 13" key="1">
    <citation type="journal article" date="2008" name="Science">
        <title>The Physcomitrella genome reveals evolutionary insights into the conquest of land by plants.</title>
        <authorList>
            <person name="Rensing S."/>
            <person name="Lang D."/>
            <person name="Zimmer A."/>
            <person name="Terry A."/>
            <person name="Salamov A."/>
            <person name="Shapiro H."/>
            <person name="Nishiyama T."/>
            <person name="Perroud P.-F."/>
            <person name="Lindquist E."/>
            <person name="Kamisugi Y."/>
            <person name="Tanahashi T."/>
            <person name="Sakakibara K."/>
            <person name="Fujita T."/>
            <person name="Oishi K."/>
            <person name="Shin-I T."/>
            <person name="Kuroki Y."/>
            <person name="Toyoda A."/>
            <person name="Suzuki Y."/>
            <person name="Hashimoto A."/>
            <person name="Yamaguchi K."/>
            <person name="Sugano A."/>
            <person name="Kohara Y."/>
            <person name="Fujiyama A."/>
            <person name="Anterola A."/>
            <person name="Aoki S."/>
            <person name="Ashton N."/>
            <person name="Barbazuk W.B."/>
            <person name="Barker E."/>
            <person name="Bennetzen J."/>
            <person name="Bezanilla M."/>
            <person name="Blankenship R."/>
            <person name="Cho S.H."/>
            <person name="Dutcher S."/>
            <person name="Estelle M."/>
            <person name="Fawcett J.A."/>
            <person name="Gundlach H."/>
            <person name="Hanada K."/>
            <person name="Heyl A."/>
            <person name="Hicks K.A."/>
            <person name="Hugh J."/>
            <person name="Lohr M."/>
            <person name="Mayer K."/>
            <person name="Melkozernov A."/>
            <person name="Murata T."/>
            <person name="Nelson D."/>
            <person name="Pils B."/>
            <person name="Prigge M."/>
            <person name="Reiss B."/>
            <person name="Renner T."/>
            <person name="Rombauts S."/>
            <person name="Rushton P."/>
            <person name="Sanderfoot A."/>
            <person name="Schween G."/>
            <person name="Shiu S.-H."/>
            <person name="Stueber K."/>
            <person name="Theodoulou F.L."/>
            <person name="Tu H."/>
            <person name="Van de Peer Y."/>
            <person name="Verrier P.J."/>
            <person name="Waters E."/>
            <person name="Wood A."/>
            <person name="Yang L."/>
            <person name="Cove D."/>
            <person name="Cuming A."/>
            <person name="Hasebe M."/>
            <person name="Lucas S."/>
            <person name="Mishler D.B."/>
            <person name="Reski R."/>
            <person name="Grigoriev I."/>
            <person name="Quatrano R.S."/>
            <person name="Boore J.L."/>
        </authorList>
    </citation>
    <scope>NUCLEOTIDE SEQUENCE [LARGE SCALE GENOMIC DNA]</scope>
    <source>
        <strain evidence="12 13">cv. Gransden 2004</strain>
    </source>
</reference>
<evidence type="ECO:0000313" key="11">
    <source>
        <dbReference type="EMBL" id="PNR62786.1"/>
    </source>
</evidence>
<evidence type="ECO:0000256" key="1">
    <source>
        <dbReference type="ARBA" id="ARBA00004141"/>
    </source>
</evidence>
<proteinExistence type="inferred from homology"/>
<feature type="transmembrane region" description="Helical" evidence="9">
    <location>
        <begin position="33"/>
        <end position="51"/>
    </location>
</feature>
<keyword evidence="13" id="KW-1185">Reference proteome</keyword>
<evidence type="ECO:0000256" key="8">
    <source>
        <dbReference type="ARBA" id="ARBA00023136"/>
    </source>
</evidence>
<dbReference type="Pfam" id="PF14360">
    <property type="entry name" value="PAP2_C"/>
    <property type="match status" value="1"/>
</dbReference>
<dbReference type="GO" id="GO:0047493">
    <property type="term" value="F:ceramide cholinephosphotransferase activity"/>
    <property type="evidence" value="ECO:0000318"/>
    <property type="project" value="GO_Central"/>
</dbReference>
<feature type="domain" description="Sphingomyelin synthase-like" evidence="10">
    <location>
        <begin position="278"/>
        <end position="345"/>
    </location>
</feature>
<evidence type="ECO:0000256" key="5">
    <source>
        <dbReference type="ARBA" id="ARBA00022919"/>
    </source>
</evidence>
<dbReference type="Proteomes" id="UP000006727">
    <property type="component" value="Chromosome 1"/>
</dbReference>
<evidence type="ECO:0000313" key="13">
    <source>
        <dbReference type="Proteomes" id="UP000006727"/>
    </source>
</evidence>
<feature type="transmembrane region" description="Helical" evidence="9">
    <location>
        <begin position="132"/>
        <end position="151"/>
    </location>
</feature>
<dbReference type="GO" id="GO:0033188">
    <property type="term" value="F:sphingomyelin synthase activity"/>
    <property type="evidence" value="ECO:0000318"/>
    <property type="project" value="GO_Central"/>
</dbReference>
<dbReference type="AlphaFoldDB" id="A0A2K1L9S6"/>
<dbReference type="SUPFAM" id="SSF48317">
    <property type="entry name" value="Acid phosphatase/Vanadium-dependent haloperoxidase"/>
    <property type="match status" value="1"/>
</dbReference>
<sequence>MKRASYPNALGVVAVAYLGADYLREILPGLHEILRPVIWGVFAVAIVCRALNYDYWTQELRSIGMFVGSLVFMVCCLFVEAAAMQYVTAVLGMDWHWNTAPLPDSGQWTVLFSNEKLPKVIVALLREPIIGLHHYLMLFLLLAFSVLYGCVKAPGMALGARYMFTMACGRLIRVSTFTATILPSARPWCAQARFTIANHPHPWAQKYYVPYSKDPRMVQQIISRDEAFASLENYPAEYVPNWGSLQFLVNILRPRDPAKTGQTGYDWFNTFKNSAAGGCNDLMFSGHVFVAVLTAMAWQEAYPGWTSTLIWLLVVHTAQREIRERHHYSVDVVTGVYFGIFLWNTTGWIWASRDQQKELKLKLLAAVEDDIQKAAKDGNLEKITYMLNKVSTANKDNEQKDKVSYWFTMLLGCFVLFMTLGLGLLTFTWTANG</sequence>
<accession>A0A2K1L9S6</accession>
<dbReference type="GeneID" id="112281652"/>
<keyword evidence="6 9" id="KW-1133">Transmembrane helix</keyword>
<protein>
    <recommendedName>
        <fullName evidence="10">Sphingomyelin synthase-like domain-containing protein</fullName>
    </recommendedName>
</protein>
<name>A0A2K1L9S6_PHYPA</name>
<evidence type="ECO:0000256" key="3">
    <source>
        <dbReference type="ARBA" id="ARBA00022679"/>
    </source>
</evidence>
<dbReference type="PANTHER" id="PTHR21290:SF25">
    <property type="entry name" value="SPHINGOMYELIN SYNTHASE-RELATED PROTEIN 1"/>
    <property type="match status" value="1"/>
</dbReference>
<feature type="transmembrane region" description="Helical" evidence="9">
    <location>
        <begin position="63"/>
        <end position="87"/>
    </location>
</feature>
<dbReference type="RefSeq" id="XP_024374180.1">
    <property type="nucleotide sequence ID" value="XM_024518412.2"/>
</dbReference>
<keyword evidence="7" id="KW-0443">Lipid metabolism</keyword>
<evidence type="ECO:0000256" key="4">
    <source>
        <dbReference type="ARBA" id="ARBA00022692"/>
    </source>
</evidence>
<dbReference type="PaxDb" id="3218-PP1S21_126V6.1"/>
<dbReference type="GO" id="GO:0000139">
    <property type="term" value="C:Golgi membrane"/>
    <property type="evidence" value="ECO:0000318"/>
    <property type="project" value="GO_Central"/>
</dbReference>
<dbReference type="InterPro" id="IPR045221">
    <property type="entry name" value="Sphingomyelin_synth-like"/>
</dbReference>
<dbReference type="InterPro" id="IPR036938">
    <property type="entry name" value="PAP2/HPO_sf"/>
</dbReference>
<keyword evidence="4 9" id="KW-0812">Transmembrane</keyword>
<dbReference type="OMA" id="IEWDIAY"/>
<evidence type="ECO:0000256" key="9">
    <source>
        <dbReference type="SAM" id="Phobius"/>
    </source>
</evidence>
<dbReference type="GO" id="GO:0046513">
    <property type="term" value="P:ceramide biosynthetic process"/>
    <property type="evidence" value="ECO:0000318"/>
    <property type="project" value="GO_Central"/>
</dbReference>
<feature type="transmembrane region" description="Helical" evidence="9">
    <location>
        <begin position="328"/>
        <end position="351"/>
    </location>
</feature>
<comment type="similarity">
    <text evidence="2">Belongs to the sphingomyelin synthase family.</text>
</comment>
<evidence type="ECO:0000313" key="12">
    <source>
        <dbReference type="EnsemblPlants" id="Pp3c1_26540V3.1"/>
    </source>
</evidence>
<reference evidence="12" key="3">
    <citation type="submission" date="2020-12" db="UniProtKB">
        <authorList>
            <consortium name="EnsemblPlants"/>
        </authorList>
    </citation>
    <scope>IDENTIFICATION</scope>
</reference>
<dbReference type="InterPro" id="IPR025749">
    <property type="entry name" value="Sphingomyelin_synth-like_dom"/>
</dbReference>
<organism evidence="11">
    <name type="scientific">Physcomitrium patens</name>
    <name type="common">Spreading-leaved earth moss</name>
    <name type="synonym">Physcomitrella patens</name>
    <dbReference type="NCBI Taxonomy" id="3218"/>
    <lineage>
        <taxon>Eukaryota</taxon>
        <taxon>Viridiplantae</taxon>
        <taxon>Streptophyta</taxon>
        <taxon>Embryophyta</taxon>
        <taxon>Bryophyta</taxon>
        <taxon>Bryophytina</taxon>
        <taxon>Bryopsida</taxon>
        <taxon>Funariidae</taxon>
        <taxon>Funariales</taxon>
        <taxon>Funariaceae</taxon>
        <taxon>Physcomitrium</taxon>
    </lineage>
</organism>
<feature type="transmembrane region" description="Helical" evidence="9">
    <location>
        <begin position="405"/>
        <end position="427"/>
    </location>
</feature>
<dbReference type="GO" id="GO:0005886">
    <property type="term" value="C:plasma membrane"/>
    <property type="evidence" value="ECO:0000318"/>
    <property type="project" value="GO_Central"/>
</dbReference>
<comment type="subcellular location">
    <subcellularLocation>
        <location evidence="1">Membrane</location>
        <topology evidence="1">Multi-pass membrane protein</topology>
    </subcellularLocation>
</comment>
<keyword evidence="8 9" id="KW-0472">Membrane</keyword>
<evidence type="ECO:0000256" key="2">
    <source>
        <dbReference type="ARBA" id="ARBA00005441"/>
    </source>
</evidence>
<dbReference type="Gramene" id="Pp3c1_26540V3.1">
    <property type="protein sequence ID" value="Pp3c1_26540V3.1"/>
    <property type="gene ID" value="Pp3c1_26540"/>
</dbReference>
<evidence type="ECO:0000259" key="10">
    <source>
        <dbReference type="Pfam" id="PF14360"/>
    </source>
</evidence>
<keyword evidence="3" id="KW-0808">Transferase</keyword>
<dbReference type="GO" id="GO:0005789">
    <property type="term" value="C:endoplasmic reticulum membrane"/>
    <property type="evidence" value="ECO:0000318"/>
    <property type="project" value="GO_Central"/>
</dbReference>